<proteinExistence type="predicted"/>
<dbReference type="Pfam" id="PF05065">
    <property type="entry name" value="Phage_capsid"/>
    <property type="match status" value="1"/>
</dbReference>
<evidence type="ECO:0000256" key="1">
    <source>
        <dbReference type="SAM" id="MobiDB-lite"/>
    </source>
</evidence>
<dbReference type="Gene3D" id="3.30.2400.10">
    <property type="entry name" value="Major capsid protein gp5"/>
    <property type="match status" value="1"/>
</dbReference>
<evidence type="ECO:0000259" key="2">
    <source>
        <dbReference type="Pfam" id="PF05065"/>
    </source>
</evidence>
<accession>A0AA96FDR2</accession>
<dbReference type="AlphaFoldDB" id="A0AA96FDR2"/>
<feature type="region of interest" description="Disordered" evidence="1">
    <location>
        <begin position="62"/>
        <end position="82"/>
    </location>
</feature>
<protein>
    <submittedName>
        <fullName evidence="3">Phage major capsid protein</fullName>
    </submittedName>
</protein>
<sequence length="422" mass="45291">MGPEQKKAALLAEIEALKAKSLTDDFTDDDAARSLEAVKELADVEKIIARKEAASKALGGVTAPVQESADDTPSATGAAKSGSLGQQFVNSDAYKAFKTANPKPVEKDTPISIKATGLKIMRRKLLDTATTGNAEPVMLDGIEDVTFRPPRRLLEVITRGTTNREWVKYRQVVSKTNNAAIVAEASDSGDPVANTTTGVLEYPAGAGLKPLSTLTTQTAEAKAATYADGMEVTNQELSDDGIISSLIDSTLTENIEITIEDMILNGDSGTDPEQPDGIFNTTGVLQQAFVTDAVTSIRKAITLLRTTSGASIRGVLLNPQDDEAWDLLQDANNRYYGAGPFGSGPRTAWGYERIESQAIPVGQAVIGDFSTIHFLIYEALSVLAFNQHKDFAQRNLTYIRAEMRAMQMIRNAAKLCVVDLTA</sequence>
<dbReference type="Gene3D" id="3.30.2320.10">
    <property type="entry name" value="hypothetical protein PF0899 domain"/>
    <property type="match status" value="1"/>
</dbReference>
<dbReference type="KEGG" id="dcp:RN607_00675"/>
<dbReference type="RefSeq" id="WP_313543628.1">
    <property type="nucleotide sequence ID" value="NZ_CP134880.1"/>
</dbReference>
<dbReference type="EMBL" id="CP134880">
    <property type="protein sequence ID" value="WNM27547.1"/>
    <property type="molecule type" value="Genomic_DNA"/>
</dbReference>
<dbReference type="Proteomes" id="UP001303408">
    <property type="component" value="Chromosome"/>
</dbReference>
<gene>
    <name evidence="3" type="ORF">RN607_00675</name>
</gene>
<dbReference type="InterPro" id="IPR054612">
    <property type="entry name" value="Phage_capsid-like_C"/>
</dbReference>
<organism evidence="3">
    <name type="scientific">Demequina capsici</name>
    <dbReference type="NCBI Taxonomy" id="3075620"/>
    <lineage>
        <taxon>Bacteria</taxon>
        <taxon>Bacillati</taxon>
        <taxon>Actinomycetota</taxon>
        <taxon>Actinomycetes</taxon>
        <taxon>Micrococcales</taxon>
        <taxon>Demequinaceae</taxon>
        <taxon>Demequina</taxon>
    </lineage>
</organism>
<feature type="domain" description="Phage capsid-like C-terminal" evidence="2">
    <location>
        <begin position="157"/>
        <end position="418"/>
    </location>
</feature>
<name>A0AA96FDR2_9MICO</name>
<reference evidence="3" key="1">
    <citation type="submission" date="2023-09" db="EMBL/GenBank/DDBJ databases">
        <title>Demequina sp. a novel bacteria isolated from Capsicum annuum.</title>
        <authorList>
            <person name="Humaira Z."/>
            <person name="Lee J."/>
            <person name="Cho D."/>
        </authorList>
    </citation>
    <scope>NUCLEOTIDE SEQUENCE</scope>
    <source>
        <strain evidence="3">PMTSA13</strain>
    </source>
</reference>
<evidence type="ECO:0000313" key="3">
    <source>
        <dbReference type="EMBL" id="WNM27547.1"/>
    </source>
</evidence>
<dbReference type="SUPFAM" id="SSF56563">
    <property type="entry name" value="Major capsid protein gp5"/>
    <property type="match status" value="1"/>
</dbReference>